<feature type="region of interest" description="Disordered" evidence="9">
    <location>
        <begin position="35"/>
        <end position="60"/>
    </location>
</feature>
<evidence type="ECO:0000256" key="3">
    <source>
        <dbReference type="ARBA" id="ARBA00012483"/>
    </source>
</evidence>
<organism evidence="11 12">
    <name type="scientific">Anolis carolinensis</name>
    <name type="common">Green anole</name>
    <name type="synonym">American chameleon</name>
    <dbReference type="NCBI Taxonomy" id="28377"/>
    <lineage>
        <taxon>Eukaryota</taxon>
        <taxon>Metazoa</taxon>
        <taxon>Chordata</taxon>
        <taxon>Craniata</taxon>
        <taxon>Vertebrata</taxon>
        <taxon>Euteleostomi</taxon>
        <taxon>Lepidosauria</taxon>
        <taxon>Squamata</taxon>
        <taxon>Bifurcata</taxon>
        <taxon>Unidentata</taxon>
        <taxon>Episquamata</taxon>
        <taxon>Toxicofera</taxon>
        <taxon>Iguania</taxon>
        <taxon>Dactyloidae</taxon>
        <taxon>Anolis</taxon>
    </lineage>
</organism>
<keyword evidence="12" id="KW-1185">Reference proteome</keyword>
<keyword evidence="5" id="KW-0479">Metal-binding</keyword>
<reference evidence="11 12" key="1">
    <citation type="submission" date="2009-12" db="EMBL/GenBank/DDBJ databases">
        <title>The Genome Sequence of Anolis carolinensis (Green Anole Lizard).</title>
        <authorList>
            <consortium name="The Genome Sequencing Platform"/>
            <person name="Di Palma F."/>
            <person name="Alfoldi J."/>
            <person name="Heiman D."/>
            <person name="Young S."/>
            <person name="Grabherr M."/>
            <person name="Johnson J."/>
            <person name="Lander E.S."/>
            <person name="Lindblad-Toh K."/>
        </authorList>
    </citation>
    <scope>NUCLEOTIDE SEQUENCE [LARGE SCALE GENOMIC DNA]</scope>
    <source>
        <strain evidence="11 12">JBL SC #1</strain>
    </source>
</reference>
<evidence type="ECO:0000313" key="12">
    <source>
        <dbReference type="Proteomes" id="UP000001646"/>
    </source>
</evidence>
<feature type="domain" description="RING-CH-type" evidence="10">
    <location>
        <begin position="658"/>
        <end position="728"/>
    </location>
</feature>
<dbReference type="PANTHER" id="PTHR14471">
    <property type="entry name" value="MARCH7/10 E3 UBIQUITIN PROTEIN LIGASE FAMILY MEMBER"/>
    <property type="match status" value="1"/>
</dbReference>
<feature type="compositionally biased region" description="Basic and acidic residues" evidence="9">
    <location>
        <begin position="380"/>
        <end position="403"/>
    </location>
</feature>
<gene>
    <name evidence="11" type="primary">MARCHF10</name>
</gene>
<dbReference type="Gene3D" id="3.30.40.10">
    <property type="entry name" value="Zinc/RING finger domain, C3HC4 (zinc finger)"/>
    <property type="match status" value="1"/>
</dbReference>
<evidence type="ECO:0000313" key="11">
    <source>
        <dbReference type="Ensembl" id="ENSACAP00000038537.1"/>
    </source>
</evidence>
<evidence type="ECO:0000256" key="2">
    <source>
        <dbReference type="ARBA" id="ARBA00004906"/>
    </source>
</evidence>
<keyword evidence="4" id="KW-0808">Transferase</keyword>
<dbReference type="GO" id="GO:0008270">
    <property type="term" value="F:zinc ion binding"/>
    <property type="evidence" value="ECO:0007669"/>
    <property type="project" value="UniProtKB-KW"/>
</dbReference>
<protein>
    <recommendedName>
        <fullName evidence="3">RING-type E3 ubiquitin transferase</fullName>
        <ecNumber evidence="3">2.3.2.27</ecNumber>
    </recommendedName>
</protein>
<evidence type="ECO:0000256" key="8">
    <source>
        <dbReference type="ARBA" id="ARBA00022833"/>
    </source>
</evidence>
<dbReference type="Ensembl" id="ENSACAT00000040403.1">
    <property type="protein sequence ID" value="ENSACAP00000038537.1"/>
    <property type="gene ID" value="ENSACAG00000013343.4"/>
</dbReference>
<evidence type="ECO:0000256" key="4">
    <source>
        <dbReference type="ARBA" id="ARBA00022679"/>
    </source>
</evidence>
<comment type="pathway">
    <text evidence="2">Protein modification; protein ubiquitination.</text>
</comment>
<feature type="compositionally biased region" description="Basic and acidic residues" evidence="9">
    <location>
        <begin position="126"/>
        <end position="138"/>
    </location>
</feature>
<dbReference type="InterPro" id="IPR013083">
    <property type="entry name" value="Znf_RING/FYVE/PHD"/>
</dbReference>
<feature type="region of interest" description="Disordered" evidence="9">
    <location>
        <begin position="792"/>
        <end position="811"/>
    </location>
</feature>
<feature type="region of interest" description="Disordered" evidence="9">
    <location>
        <begin position="105"/>
        <end position="138"/>
    </location>
</feature>
<dbReference type="InterPro" id="IPR011016">
    <property type="entry name" value="Znf_RING-CH"/>
</dbReference>
<dbReference type="Bgee" id="ENSACAG00000013343">
    <property type="expression patterns" value="Expressed in lung and 5 other cell types or tissues"/>
</dbReference>
<dbReference type="InterPro" id="IPR042583">
    <property type="entry name" value="MARCH10_RING_CH-C4HC3"/>
</dbReference>
<dbReference type="PANTHER" id="PTHR14471:SF5">
    <property type="entry name" value="E3 UBIQUITIN-PROTEIN LIGASE MARCHF10-RELATED"/>
    <property type="match status" value="1"/>
</dbReference>
<dbReference type="AlphaFoldDB" id="A0A803TTJ7"/>
<accession>A0A803TTJ7</accession>
<feature type="region of interest" description="Disordered" evidence="9">
    <location>
        <begin position="368"/>
        <end position="403"/>
    </location>
</feature>
<keyword evidence="7" id="KW-0833">Ubl conjugation pathway</keyword>
<proteinExistence type="predicted"/>
<evidence type="ECO:0000256" key="5">
    <source>
        <dbReference type="ARBA" id="ARBA00022723"/>
    </source>
</evidence>
<dbReference type="EC" id="2.3.2.27" evidence="3"/>
<dbReference type="InParanoid" id="A0A803TTJ7"/>
<evidence type="ECO:0000256" key="6">
    <source>
        <dbReference type="ARBA" id="ARBA00022771"/>
    </source>
</evidence>
<feature type="compositionally biased region" description="Basic and acidic residues" evidence="9">
    <location>
        <begin position="799"/>
        <end position="811"/>
    </location>
</feature>
<dbReference type="CDD" id="cd16813">
    <property type="entry name" value="RING_CH-C4HC3_MARCH10"/>
    <property type="match status" value="1"/>
</dbReference>
<dbReference type="Proteomes" id="UP000001646">
    <property type="component" value="Chromosome 6"/>
</dbReference>
<comment type="catalytic activity">
    <reaction evidence="1">
        <text>S-ubiquitinyl-[E2 ubiquitin-conjugating enzyme]-L-cysteine + [acceptor protein]-L-lysine = [E2 ubiquitin-conjugating enzyme]-L-cysteine + N(6)-ubiquitinyl-[acceptor protein]-L-lysine.</text>
        <dbReference type="EC" id="2.3.2.27"/>
    </reaction>
</comment>
<evidence type="ECO:0000256" key="1">
    <source>
        <dbReference type="ARBA" id="ARBA00000900"/>
    </source>
</evidence>
<evidence type="ECO:0000259" key="10">
    <source>
        <dbReference type="PROSITE" id="PS51292"/>
    </source>
</evidence>
<dbReference type="GeneTree" id="ENSGT00530000063836"/>
<dbReference type="Pfam" id="PF12906">
    <property type="entry name" value="RINGv"/>
    <property type="match status" value="1"/>
</dbReference>
<reference evidence="11" key="2">
    <citation type="submission" date="2025-08" db="UniProtKB">
        <authorList>
            <consortium name="Ensembl"/>
        </authorList>
    </citation>
    <scope>IDENTIFICATION</scope>
</reference>
<dbReference type="KEGG" id="acs:100558482"/>
<reference evidence="11" key="3">
    <citation type="submission" date="2025-09" db="UniProtKB">
        <authorList>
            <consortium name="Ensembl"/>
        </authorList>
    </citation>
    <scope>IDENTIFICATION</scope>
</reference>
<dbReference type="GO" id="GO:0061630">
    <property type="term" value="F:ubiquitin protein ligase activity"/>
    <property type="evidence" value="ECO:0007669"/>
    <property type="project" value="UniProtKB-EC"/>
</dbReference>
<dbReference type="PROSITE" id="PS51292">
    <property type="entry name" value="ZF_RING_CH"/>
    <property type="match status" value="1"/>
</dbReference>
<sequence>MYEAKERQKFISDAQYLKEMQHKMDSEYQACLRKQELTKEQSEKKRDQHPRQELRQTTISSISTVRSYERPWISRLPFNRQISSDEASGCEPKSSMKSFGNKSEAKFPAIEKTSVKQKQKASTSSRKLEKNGSCPKKDTLAFQKPILSRRRMNQRSLLENPDSENMRKVEVRERKTPVLQAITKLARGSDPQDGIGQRNGHVLKAKKKPQERRNLIQSSKLSIDSKGLERHLKKGNVLTVAQQPPTHLVDSTVQVTNGPSVSGESSNSNLPPIKNTTVRSREGDFYAMLCSNVEDSTGDNENLKDVIPLEEELLSVDFNKPPLDQSNRVGGVSLKQAEQHNSEMAVGGDGRRAGSSHILISQHIVTGEPAAEQSSSVQRKIRDQRKPHAHEETLMEEDHKNEGETLACSGKSLHTECRPENGTTSDAVINTNSAEDWQSNNVYGREQQSFENNQRRYAGFVSSARPTVQRVSLHSTFNIPGSLVQYAALNRTESMGGVDMATDSMQVTELSGSPRFSVRRQLSPIRIRDSYSGTESCRSSSPSVSTFEDSSLLEDSISNSLSSISPSTISHDEDNFLNSHSSSSSTDSSHPSHFWTNFTAHLTMSGPLPDQAPIFLTVSDLRNQSSFVSSPPGANEINKPEIDPEKLKKLQESLLAEDSEEEGDQCRICQIPGGSITNPLLEPCGCGGSLRFVHQECLKTWLKAKIKSGAELGAVKTCELCKQSLTVDLDDFNVNDYYRNHQQSRAQDELMNSGLYLVLLLHLYEQRFAELMRLNYNQAFRDRIQPTLATVTKNGQSGSKEENSFSETKREPFSIPSYFPPLSYHQTIMSMYTTHIQCHHLNLKSSQGSGALMAVCVVLFLCCF</sequence>
<keyword evidence="8" id="KW-0862">Zinc</keyword>
<dbReference type="OrthoDB" id="264354at2759"/>
<name>A0A803TTJ7_ANOCA</name>
<dbReference type="SMART" id="SM00744">
    <property type="entry name" value="RINGv"/>
    <property type="match status" value="1"/>
</dbReference>
<keyword evidence="6" id="KW-0863">Zinc-finger</keyword>
<evidence type="ECO:0000256" key="9">
    <source>
        <dbReference type="SAM" id="MobiDB-lite"/>
    </source>
</evidence>
<dbReference type="SUPFAM" id="SSF57850">
    <property type="entry name" value="RING/U-box"/>
    <property type="match status" value="1"/>
</dbReference>
<evidence type="ECO:0000256" key="7">
    <source>
        <dbReference type="ARBA" id="ARBA00022786"/>
    </source>
</evidence>
<feature type="compositionally biased region" description="Basic and acidic residues" evidence="9">
    <location>
        <begin position="35"/>
        <end position="54"/>
    </location>
</feature>
<dbReference type="InterPro" id="IPR052297">
    <property type="entry name" value="RING-CH-type_E3_ubiq-ligase"/>
</dbReference>